<dbReference type="Proteomes" id="UP000054321">
    <property type="component" value="Unassembled WGS sequence"/>
</dbReference>
<protein>
    <recommendedName>
        <fullName evidence="3">DUF1993 domain-containing protein</fullName>
    </recommendedName>
</protein>
<keyword evidence="2" id="KW-1185">Reference proteome</keyword>
<dbReference type="PANTHER" id="PTHR36922:SF1">
    <property type="entry name" value="DUF1993 DOMAIN-CONTAINING PROTEIN"/>
    <property type="match status" value="1"/>
</dbReference>
<evidence type="ECO:0000313" key="2">
    <source>
        <dbReference type="Proteomes" id="UP000054321"/>
    </source>
</evidence>
<dbReference type="InParanoid" id="A0A0C3GWA7"/>
<evidence type="ECO:0000313" key="1">
    <source>
        <dbReference type="EMBL" id="KIM95554.1"/>
    </source>
</evidence>
<dbReference type="Pfam" id="PF09351">
    <property type="entry name" value="DUF1993"/>
    <property type="match status" value="1"/>
</dbReference>
<dbReference type="InterPro" id="IPR034660">
    <property type="entry name" value="DinB/YfiT-like"/>
</dbReference>
<dbReference type="InterPro" id="IPR018531">
    <property type="entry name" value="DUF1993"/>
</dbReference>
<proteinExistence type="predicted"/>
<dbReference type="OrthoDB" id="3724345at2759"/>
<accession>A0A0C3GWA7</accession>
<reference evidence="2" key="2">
    <citation type="submission" date="2015-01" db="EMBL/GenBank/DDBJ databases">
        <title>Evolutionary Origins and Diversification of the Mycorrhizal Mutualists.</title>
        <authorList>
            <consortium name="DOE Joint Genome Institute"/>
            <consortium name="Mycorrhizal Genomics Consortium"/>
            <person name="Kohler A."/>
            <person name="Kuo A."/>
            <person name="Nagy L.G."/>
            <person name="Floudas D."/>
            <person name="Copeland A."/>
            <person name="Barry K.W."/>
            <person name="Cichocki N."/>
            <person name="Veneault-Fourrey C."/>
            <person name="LaButti K."/>
            <person name="Lindquist E.A."/>
            <person name="Lipzen A."/>
            <person name="Lundell T."/>
            <person name="Morin E."/>
            <person name="Murat C."/>
            <person name="Riley R."/>
            <person name="Ohm R."/>
            <person name="Sun H."/>
            <person name="Tunlid A."/>
            <person name="Henrissat B."/>
            <person name="Grigoriev I.V."/>
            <person name="Hibbett D.S."/>
            <person name="Martin F."/>
        </authorList>
    </citation>
    <scope>NUCLEOTIDE SEQUENCE [LARGE SCALE GENOMIC DNA]</scope>
    <source>
        <strain evidence="2">Zn</strain>
    </source>
</reference>
<gene>
    <name evidence="1" type="ORF">OIDMADRAFT_59350</name>
</gene>
<dbReference type="HOGENOM" id="CLU_090929_1_0_1"/>
<evidence type="ECO:0008006" key="3">
    <source>
        <dbReference type="Google" id="ProtNLM"/>
    </source>
</evidence>
<dbReference type="SUPFAM" id="SSF109854">
    <property type="entry name" value="DinB/YfiT-like putative metalloenzymes"/>
    <property type="match status" value="1"/>
</dbReference>
<reference evidence="1 2" key="1">
    <citation type="submission" date="2014-04" db="EMBL/GenBank/DDBJ databases">
        <authorList>
            <consortium name="DOE Joint Genome Institute"/>
            <person name="Kuo A."/>
            <person name="Martino E."/>
            <person name="Perotto S."/>
            <person name="Kohler A."/>
            <person name="Nagy L.G."/>
            <person name="Floudas D."/>
            <person name="Copeland A."/>
            <person name="Barry K.W."/>
            <person name="Cichocki N."/>
            <person name="Veneault-Fourrey C."/>
            <person name="LaButti K."/>
            <person name="Lindquist E.A."/>
            <person name="Lipzen A."/>
            <person name="Lundell T."/>
            <person name="Morin E."/>
            <person name="Murat C."/>
            <person name="Sun H."/>
            <person name="Tunlid A."/>
            <person name="Henrissat B."/>
            <person name="Grigoriev I.V."/>
            <person name="Hibbett D.S."/>
            <person name="Martin F."/>
            <person name="Nordberg H.P."/>
            <person name="Cantor M.N."/>
            <person name="Hua S.X."/>
        </authorList>
    </citation>
    <scope>NUCLEOTIDE SEQUENCE [LARGE SCALE GENOMIC DNA]</scope>
    <source>
        <strain evidence="1 2">Zn</strain>
    </source>
</reference>
<dbReference type="Gene3D" id="1.20.120.450">
    <property type="entry name" value="dinb family like domain"/>
    <property type="match status" value="1"/>
</dbReference>
<sequence>MSEITAVPQSSKEPVQNSKAKDVVGKPIAISLYDLTVPTFLQTVSAVGGFLDRAVTYCAETGANPDDFVDVRLFDDMAPFHFQIECVAHHSVWALEAMKNGVLAPPALLVAPIPFADLQAMIAQAETALKALTPDEVNSWSGKHLDLQIGPRRLAFTPETFFLSFSLPNFHFHAVTAYNILRTRGVPLGKRDYEGWLRTRPAEATD</sequence>
<name>A0A0C3GWA7_OIDMZ</name>
<dbReference type="AlphaFoldDB" id="A0A0C3GWA7"/>
<dbReference type="STRING" id="913774.A0A0C3GWA7"/>
<organism evidence="1 2">
    <name type="scientific">Oidiodendron maius (strain Zn)</name>
    <dbReference type="NCBI Taxonomy" id="913774"/>
    <lineage>
        <taxon>Eukaryota</taxon>
        <taxon>Fungi</taxon>
        <taxon>Dikarya</taxon>
        <taxon>Ascomycota</taxon>
        <taxon>Pezizomycotina</taxon>
        <taxon>Leotiomycetes</taxon>
        <taxon>Leotiomycetes incertae sedis</taxon>
        <taxon>Myxotrichaceae</taxon>
        <taxon>Oidiodendron</taxon>
    </lineage>
</organism>
<dbReference type="EMBL" id="KN832886">
    <property type="protein sequence ID" value="KIM95554.1"/>
    <property type="molecule type" value="Genomic_DNA"/>
</dbReference>
<dbReference type="PANTHER" id="PTHR36922">
    <property type="entry name" value="BLL2446 PROTEIN"/>
    <property type="match status" value="1"/>
</dbReference>